<evidence type="ECO:0000256" key="1">
    <source>
        <dbReference type="SAM" id="MobiDB-lite"/>
    </source>
</evidence>
<dbReference type="Proteomes" id="UP000002287">
    <property type="component" value="Chromosome 2"/>
</dbReference>
<gene>
    <name evidence="2" type="ordered locus">Bcep1808_5123</name>
</gene>
<dbReference type="EMBL" id="CP000615">
    <property type="protein sequence ID" value="ABO58074.1"/>
    <property type="molecule type" value="Genomic_DNA"/>
</dbReference>
<name>A4JP71_BURVG</name>
<feature type="region of interest" description="Disordered" evidence="1">
    <location>
        <begin position="69"/>
        <end position="96"/>
    </location>
</feature>
<dbReference type="HOGENOM" id="CLU_149852_0_0_4"/>
<protein>
    <submittedName>
        <fullName evidence="2">Uncharacterized protein</fullName>
    </submittedName>
</protein>
<dbReference type="AlphaFoldDB" id="A4JP71"/>
<evidence type="ECO:0000313" key="3">
    <source>
        <dbReference type="Proteomes" id="UP000002287"/>
    </source>
</evidence>
<sequence length="144" mass="15214">MTTAISGAWAVPARSGTTIVREPWENDVVATVRSVAASTNATWPVAGRGQSGRMRACCASALSTVNEQGGSTIMPVKRTMPDAPAAKEDDETRSAAARANEAVARRCFMTGSRVEARRSEAARMAGRQRCGAVCVNGKFIEPLE</sequence>
<reference evidence="3" key="1">
    <citation type="submission" date="2007-03" db="EMBL/GenBank/DDBJ databases">
        <title>Complete sequence of chromosome 2 of Burkholderia vietnamiensis G4.</title>
        <authorList>
            <consortium name="US DOE Joint Genome Institute"/>
            <person name="Copeland A."/>
            <person name="Lucas S."/>
            <person name="Lapidus A."/>
            <person name="Barry K."/>
            <person name="Detter J.C."/>
            <person name="Glavina del Rio T."/>
            <person name="Hammon N."/>
            <person name="Israni S."/>
            <person name="Dalin E."/>
            <person name="Tice H."/>
            <person name="Pitluck S."/>
            <person name="Chain P."/>
            <person name="Malfatti S."/>
            <person name="Shin M."/>
            <person name="Vergez L."/>
            <person name="Schmutz J."/>
            <person name="Larimer F."/>
            <person name="Land M."/>
            <person name="Hauser L."/>
            <person name="Kyrpides N."/>
            <person name="Tiedje J."/>
            <person name="Richardson P."/>
        </authorList>
    </citation>
    <scope>NUCLEOTIDE SEQUENCE [LARGE SCALE GENOMIC DNA]</scope>
    <source>
        <strain evidence="3">G4 / LMG 22486</strain>
    </source>
</reference>
<accession>A4JP71</accession>
<dbReference type="KEGG" id="bvi:Bcep1808_5123"/>
<proteinExistence type="predicted"/>
<organism evidence="2 3">
    <name type="scientific">Burkholderia vietnamiensis (strain G4 / LMG 22486)</name>
    <name type="common">Burkholderia cepacia (strain R1808)</name>
    <dbReference type="NCBI Taxonomy" id="269482"/>
    <lineage>
        <taxon>Bacteria</taxon>
        <taxon>Pseudomonadati</taxon>
        <taxon>Pseudomonadota</taxon>
        <taxon>Betaproteobacteria</taxon>
        <taxon>Burkholderiales</taxon>
        <taxon>Burkholderiaceae</taxon>
        <taxon>Burkholderia</taxon>
        <taxon>Burkholderia cepacia complex</taxon>
    </lineage>
</organism>
<evidence type="ECO:0000313" key="2">
    <source>
        <dbReference type="EMBL" id="ABO58074.1"/>
    </source>
</evidence>